<reference evidence="1 2" key="2">
    <citation type="submission" date="2013-04" db="EMBL/GenBank/DDBJ databases">
        <title>Comparative genomics of 12 strains of Erwinia amylovora identifies a pan-genome with a large conserved core and provides insights into host specificity.</title>
        <authorList>
            <person name="Mann R.A."/>
            <person name="Smits T.H.M."/>
            <person name="Buehlmann A."/>
            <person name="Blom J."/>
            <person name="Goesmann A."/>
            <person name="Frey J.E."/>
            <person name="Plummer K.M."/>
            <person name="Beer S.V."/>
            <person name="Luck J."/>
            <person name="Duffy B."/>
            <person name="Rodoni B."/>
        </authorList>
    </citation>
    <scope>NUCLEOTIDE SEQUENCE [LARGE SCALE GENOMIC DNA]</scope>
    <source>
        <strain evidence="2">CFBP 1232</strain>
    </source>
</reference>
<protein>
    <submittedName>
        <fullName evidence="1">Uncharacterized protein</fullName>
    </submittedName>
</protein>
<accession>A0A831A1T7</accession>
<gene>
    <name evidence="1" type="ORF">BN437_1985</name>
</gene>
<dbReference type="AlphaFoldDB" id="A0A831A1T7"/>
<dbReference type="Proteomes" id="UP000013111">
    <property type="component" value="Unassembled WGS sequence"/>
</dbReference>
<evidence type="ECO:0000313" key="1">
    <source>
        <dbReference type="EMBL" id="CCO93915.1"/>
    </source>
</evidence>
<comment type="caution">
    <text evidence="1">The sequence shown here is derived from an EMBL/GenBank/DDBJ whole genome shotgun (WGS) entry which is preliminary data.</text>
</comment>
<proteinExistence type="predicted"/>
<organism evidence="1 2">
    <name type="scientific">Erwinia amylovora NBRC 12687 = CFBP 1232</name>
    <dbReference type="NCBI Taxonomy" id="1219359"/>
    <lineage>
        <taxon>Bacteria</taxon>
        <taxon>Pseudomonadati</taxon>
        <taxon>Pseudomonadota</taxon>
        <taxon>Gammaproteobacteria</taxon>
        <taxon>Enterobacterales</taxon>
        <taxon>Erwiniaceae</taxon>
        <taxon>Erwinia</taxon>
    </lineage>
</organism>
<sequence length="32" mass="3944">MHSFRHQLSRQQRRAILFISHILWSCHQARQA</sequence>
<reference evidence="1 2" key="1">
    <citation type="submission" date="2012-11" db="EMBL/GenBank/DDBJ databases">
        <authorList>
            <person name="Linke B."/>
        </authorList>
    </citation>
    <scope>NUCLEOTIDE SEQUENCE [LARGE SCALE GENOMIC DNA]</scope>
    <source>
        <strain evidence="2">CFBP 1232</strain>
    </source>
</reference>
<dbReference type="EMBL" id="CAPB01000020">
    <property type="protein sequence ID" value="CCO93915.1"/>
    <property type="molecule type" value="Genomic_DNA"/>
</dbReference>
<name>A0A831A1T7_ERWAM</name>
<evidence type="ECO:0000313" key="2">
    <source>
        <dbReference type="Proteomes" id="UP000013111"/>
    </source>
</evidence>